<proteinExistence type="predicted"/>
<evidence type="ECO:0000313" key="3">
    <source>
        <dbReference type="EMBL" id="MCS4488043.1"/>
    </source>
</evidence>
<dbReference type="PANTHER" id="PTHR22916">
    <property type="entry name" value="GLYCOSYLTRANSFERASE"/>
    <property type="match status" value="1"/>
</dbReference>
<protein>
    <submittedName>
        <fullName evidence="3">Glycosyltransferase</fullName>
        <ecNumber evidence="3">2.4.-.-</ecNumber>
    </submittedName>
</protein>
<dbReference type="EMBL" id="JANUXX010000003">
    <property type="protein sequence ID" value="MCS4488043.1"/>
    <property type="molecule type" value="Genomic_DNA"/>
</dbReference>
<dbReference type="RefSeq" id="WP_259137753.1">
    <property type="nucleotide sequence ID" value="NZ_JANUXX010000003.1"/>
</dbReference>
<dbReference type="Pfam" id="PF00535">
    <property type="entry name" value="Glycos_transf_2"/>
    <property type="match status" value="1"/>
</dbReference>
<dbReference type="Proteomes" id="UP001206548">
    <property type="component" value="Unassembled WGS sequence"/>
</dbReference>
<sequence length="470" mass="55082">MSVIHETEKRCIKVSIVCTVYNKAKWLRQTIDSFLTQKTTFDYEIILIDDASTDNSASIIRDYAERFPELIKAYYNEKNLGIIATWRIGCKVADVHSTYIARCDGDDYWFNAEKLEKQVQYMEKIGAKWSGTDIDYVDEHGKIKVSSVFESQYLPKTHSFEEMLATRGFTAPSTWLIDRNLILEVNDIIADDTADDTFDIQLELFKRTVLSYLPISTTAYRINEGSDSRPSDFKKTQKRFYKLLETQKKYVRKYPDSDRNKIIDILLERNNAYELLLSQQSQPQAKLLNEKVTIYFADGDGQFSQKNIQTFPLLLKDNLIIELPEGCQKIRVDLSERSSYYSVVTLSTGEEDLEVIPAFTNGVYIERHYLFTENDPQIIYELPGEYHRTVNLHYQMITTSSEALRYLVNYITQKEADNDLTHLQLINRLNLELEAKQRDLEKMIQRYNAVVHSRRWTISTKMINFFRRRK</sequence>
<dbReference type="GO" id="GO:0016757">
    <property type="term" value="F:glycosyltransferase activity"/>
    <property type="evidence" value="ECO:0007669"/>
    <property type="project" value="UniProtKB-KW"/>
</dbReference>
<keyword evidence="1" id="KW-0175">Coiled coil</keyword>
<keyword evidence="3" id="KW-0808">Transferase</keyword>
<keyword evidence="4" id="KW-1185">Reference proteome</keyword>
<dbReference type="EC" id="2.4.-.-" evidence="3"/>
<dbReference type="Gene3D" id="3.90.550.10">
    <property type="entry name" value="Spore Coat Polysaccharide Biosynthesis Protein SpsA, Chain A"/>
    <property type="match status" value="1"/>
</dbReference>
<feature type="coiled-coil region" evidence="1">
    <location>
        <begin position="423"/>
        <end position="450"/>
    </location>
</feature>
<evidence type="ECO:0000259" key="2">
    <source>
        <dbReference type="Pfam" id="PF00535"/>
    </source>
</evidence>
<dbReference type="PANTHER" id="PTHR22916:SF3">
    <property type="entry name" value="UDP-GLCNAC:BETAGAL BETA-1,3-N-ACETYLGLUCOSAMINYLTRANSFERASE-LIKE PROTEIN 1"/>
    <property type="match status" value="1"/>
</dbReference>
<dbReference type="SUPFAM" id="SSF53448">
    <property type="entry name" value="Nucleotide-diphospho-sugar transferases"/>
    <property type="match status" value="1"/>
</dbReference>
<comment type="caution">
    <text evidence="3">The sequence shown here is derived from an EMBL/GenBank/DDBJ whole genome shotgun (WGS) entry which is preliminary data.</text>
</comment>
<accession>A0ABT2F6F0</accession>
<evidence type="ECO:0000313" key="4">
    <source>
        <dbReference type="Proteomes" id="UP001206548"/>
    </source>
</evidence>
<organism evidence="3 4">
    <name type="scientific">Streptococcus sciuri</name>
    <dbReference type="NCBI Taxonomy" id="2973939"/>
    <lineage>
        <taxon>Bacteria</taxon>
        <taxon>Bacillati</taxon>
        <taxon>Bacillota</taxon>
        <taxon>Bacilli</taxon>
        <taxon>Lactobacillales</taxon>
        <taxon>Streptococcaceae</taxon>
        <taxon>Streptococcus</taxon>
    </lineage>
</organism>
<reference evidence="3 4" key="1">
    <citation type="journal article" date="2023" name="Int. J. Syst. Evol. Microbiol.">
        <title>Streptococcus sciuri sp. nov., Staphylococcus marylandisciuri sp. nov. and Staphylococcus americanisciuri sp. nov., isolated from faeces of eastern grey squirrel (Sciurus carolinensis).</title>
        <authorList>
            <person name="Volokhov D.V."/>
            <person name="Zagorodnyaya T.A."/>
            <person name="Furtak V.A."/>
            <person name="Nattanmai G."/>
            <person name="Randall L."/>
            <person name="Jose S."/>
            <person name="Gao Y."/>
            <person name="Eisenberg T."/>
            <person name="Delmonte P."/>
            <person name="Blom J."/>
            <person name="Mitchell K.K."/>
        </authorList>
    </citation>
    <scope>NUCLEOTIDE SEQUENCE [LARGE SCALE GENOMIC DNA]</scope>
    <source>
        <strain evidence="3 4">SQ9-PEA</strain>
    </source>
</reference>
<name>A0ABT2F6F0_9STRE</name>
<gene>
    <name evidence="3" type="ORF">NXS10_03565</name>
</gene>
<feature type="domain" description="Glycosyltransferase 2-like" evidence="2">
    <location>
        <begin position="15"/>
        <end position="162"/>
    </location>
</feature>
<dbReference type="InterPro" id="IPR001173">
    <property type="entry name" value="Glyco_trans_2-like"/>
</dbReference>
<keyword evidence="3" id="KW-0328">Glycosyltransferase</keyword>
<evidence type="ECO:0000256" key="1">
    <source>
        <dbReference type="SAM" id="Coils"/>
    </source>
</evidence>
<dbReference type="InterPro" id="IPR029044">
    <property type="entry name" value="Nucleotide-diphossugar_trans"/>
</dbReference>